<feature type="signal peptide" evidence="2">
    <location>
        <begin position="1"/>
        <end position="21"/>
    </location>
</feature>
<keyword evidence="1 2" id="KW-0732">Signal</keyword>
<dbReference type="OMA" id="ADYVWTR"/>
<feature type="non-terminal residue" evidence="4">
    <location>
        <position position="1"/>
    </location>
</feature>
<sequence length="845" mass="88593">MHFPIALLWFFFLVYFKAGWATDLSLPHSGYIPPGFPVGNSPLQGRTLVPEAWLHSRANNAIAGGVALRILPLGDSITWGYLSSDGNGYRLDLENDLSGNPVDYIGSQTSGNMPDNHNEGHPGATIDQILDFSSASLPERPNVVLLHAGTNDLNDNPPVDPGGAPERLDNLIDKIISSCPDAAVLVAQIVPNGNAAVNALVQTFNAAIPGIVKTRADAGNHVLVVDMYSALTTADLTDGLHPNDGGYAKMANVWYASLVNAGSMGWIQPPVDVTSIDGGACDGDPIWYPQGTIATGIGTQNMTFTSIWYPQGEVGTGVGSGLQVRFGDIDGDGRDDYLFVHSNGSVDLYWNTKGSDGSIVWMPKGQIASGIGKDGAGVMFADINGDGRDDYLWISDTGGVEAYINTPGASPTVPVWIPWGNIIDSSSSLRGNIRFGDVDGDGYADWMQVNADGSISCALNRPVAGGVSRFDSIGLISTGIQEDGAGVHIADINGDGRADYLWLDTKGATTLYLNAQSPQDGQPAWFPQGVISTGVGANRNNVTFADLNGDGKADYVTVNASTGAISVWLNGGSGGAFETGQGVMFADLNGDGRDEYLFVDEDGSLTAYLNLGGSSPGQPGWLPQGVIATGVGAKRHQVHLADINGDGRVEYLVVDDKTGAVTSWANEGSAQGNDGPDAGKIVWVPQGTIATGIGDGKGVRFADINGDGRADYIWLAEDGQATLYINGGGSDPQHPIWIEQDVIATGVGAVREDVVFADINGDGRDDYLWLNRLDGSIQAWFNGGWLGPKDVIWNPQGTIATGVGASGQSIVFGDLNGDGRDEYLEVTPSNGAIKAWYNGCNAPAP</sequence>
<comment type="caution">
    <text evidence="4">The sequence shown here is derived from an EMBL/GenBank/DDBJ whole genome shotgun (WGS) entry which is preliminary data.</text>
</comment>
<gene>
    <name evidence="4" type="ORF">B7463_g2678</name>
</gene>
<keyword evidence="5" id="KW-1185">Reference proteome</keyword>
<dbReference type="Pfam" id="PF13472">
    <property type="entry name" value="Lipase_GDSL_2"/>
    <property type="match status" value="1"/>
</dbReference>
<dbReference type="InterPro" id="IPR036514">
    <property type="entry name" value="SGNH_hydro_sf"/>
</dbReference>
<feature type="domain" description="SGNH hydrolase-type esterase" evidence="3">
    <location>
        <begin position="73"/>
        <end position="248"/>
    </location>
</feature>
<dbReference type="EMBL" id="NCSJ02000032">
    <property type="protein sequence ID" value="RFU33649.1"/>
    <property type="molecule type" value="Genomic_DNA"/>
</dbReference>
<accession>A0A3E2HJT0</accession>
<dbReference type="PANTHER" id="PTHR30383">
    <property type="entry name" value="THIOESTERASE 1/PROTEASE 1/LYSOPHOSPHOLIPASE L1"/>
    <property type="match status" value="1"/>
</dbReference>
<dbReference type="SUPFAM" id="SSF69318">
    <property type="entry name" value="Integrin alpha N-terminal domain"/>
    <property type="match status" value="3"/>
</dbReference>
<dbReference type="SUPFAM" id="SSF52266">
    <property type="entry name" value="SGNH hydrolase"/>
    <property type="match status" value="1"/>
</dbReference>
<reference evidence="4 5" key="1">
    <citation type="submission" date="2018-05" db="EMBL/GenBank/DDBJ databases">
        <title>Draft genome sequence of Scytalidium lignicola DSM 105466, a ubiquitous saprotrophic fungus.</title>
        <authorList>
            <person name="Buettner E."/>
            <person name="Gebauer A.M."/>
            <person name="Hofrichter M."/>
            <person name="Liers C."/>
            <person name="Kellner H."/>
        </authorList>
    </citation>
    <scope>NUCLEOTIDE SEQUENCE [LARGE SCALE GENOMIC DNA]</scope>
    <source>
        <strain evidence="4 5">DSM 105466</strain>
    </source>
</reference>
<feature type="non-terminal residue" evidence="4">
    <location>
        <position position="845"/>
    </location>
</feature>
<dbReference type="Gene3D" id="3.40.50.1110">
    <property type="entry name" value="SGNH hydrolase"/>
    <property type="match status" value="1"/>
</dbReference>
<dbReference type="Proteomes" id="UP000258309">
    <property type="component" value="Unassembled WGS sequence"/>
</dbReference>
<feature type="chain" id="PRO_5017581348" description="SGNH hydrolase-type esterase domain-containing protein" evidence="2">
    <location>
        <begin position="22"/>
        <end position="845"/>
    </location>
</feature>
<evidence type="ECO:0000256" key="2">
    <source>
        <dbReference type="SAM" id="SignalP"/>
    </source>
</evidence>
<dbReference type="CDD" id="cd01833">
    <property type="entry name" value="XynB_like"/>
    <property type="match status" value="1"/>
</dbReference>
<protein>
    <recommendedName>
        <fullName evidence="3">SGNH hydrolase-type esterase domain-containing protein</fullName>
    </recommendedName>
</protein>
<dbReference type="Pfam" id="PF13517">
    <property type="entry name" value="FG-GAP_3"/>
    <property type="match status" value="4"/>
</dbReference>
<evidence type="ECO:0000259" key="3">
    <source>
        <dbReference type="Pfam" id="PF13472"/>
    </source>
</evidence>
<dbReference type="OrthoDB" id="3915838at2759"/>
<dbReference type="InterPro" id="IPR013830">
    <property type="entry name" value="SGNH_hydro"/>
</dbReference>
<organism evidence="4 5">
    <name type="scientific">Scytalidium lignicola</name>
    <name type="common">Hyphomycete</name>
    <dbReference type="NCBI Taxonomy" id="5539"/>
    <lineage>
        <taxon>Eukaryota</taxon>
        <taxon>Fungi</taxon>
        <taxon>Dikarya</taxon>
        <taxon>Ascomycota</taxon>
        <taxon>Pezizomycotina</taxon>
        <taxon>Leotiomycetes</taxon>
        <taxon>Leotiomycetes incertae sedis</taxon>
        <taxon>Scytalidium</taxon>
    </lineage>
</organism>
<dbReference type="GO" id="GO:0004622">
    <property type="term" value="F:phosphatidylcholine lysophospholipase activity"/>
    <property type="evidence" value="ECO:0007669"/>
    <property type="project" value="TreeGrafter"/>
</dbReference>
<dbReference type="PANTHER" id="PTHR30383:SF5">
    <property type="entry name" value="SGNH HYDROLASE-TYPE ESTERASE DOMAIN-CONTAINING PROTEIN"/>
    <property type="match status" value="1"/>
</dbReference>
<evidence type="ECO:0000313" key="4">
    <source>
        <dbReference type="EMBL" id="RFU33649.1"/>
    </source>
</evidence>
<dbReference type="InterPro" id="IPR013517">
    <property type="entry name" value="FG-GAP"/>
</dbReference>
<evidence type="ECO:0000256" key="1">
    <source>
        <dbReference type="ARBA" id="ARBA00022729"/>
    </source>
</evidence>
<dbReference type="AlphaFoldDB" id="A0A3E2HJT0"/>
<evidence type="ECO:0000313" key="5">
    <source>
        <dbReference type="Proteomes" id="UP000258309"/>
    </source>
</evidence>
<dbReference type="Gene3D" id="2.130.10.130">
    <property type="entry name" value="Integrin alpha, N-terminal"/>
    <property type="match status" value="2"/>
</dbReference>
<dbReference type="STRING" id="5539.A0A3E2HJT0"/>
<dbReference type="InterPro" id="IPR051532">
    <property type="entry name" value="Ester_Hydrolysis_Enzymes"/>
</dbReference>
<dbReference type="InterPro" id="IPR028994">
    <property type="entry name" value="Integrin_alpha_N"/>
</dbReference>
<name>A0A3E2HJT0_SCYLI</name>
<proteinExistence type="predicted"/>